<dbReference type="SUPFAM" id="SSF103473">
    <property type="entry name" value="MFS general substrate transporter"/>
    <property type="match status" value="1"/>
</dbReference>
<dbReference type="Gene3D" id="1.20.1720.10">
    <property type="entry name" value="Multidrug resistance protein D"/>
    <property type="match status" value="1"/>
</dbReference>
<feature type="transmembrane region" description="Helical" evidence="8">
    <location>
        <begin position="217"/>
        <end position="239"/>
    </location>
</feature>
<evidence type="ECO:0000256" key="3">
    <source>
        <dbReference type="ARBA" id="ARBA00022475"/>
    </source>
</evidence>
<reference evidence="10" key="2">
    <citation type="journal article" date="2008" name="Antimicrob. Agents Chemother.">
        <title>Biosynthetic investigations of lactonamycin and lactonamycin z: cloning of the biosynthetic gene clusters and discovery of an unusual starter unit.</title>
        <authorList>
            <person name="Zhang X."/>
            <person name="Alemany L.B."/>
            <person name="Fiedler H.P."/>
            <person name="Goodfellow M."/>
            <person name="Parry R.J."/>
        </authorList>
    </citation>
    <scope>NUCLEOTIDE SEQUENCE</scope>
    <source>
        <strain evidence="10">MJ773-88K4</strain>
    </source>
</reference>
<dbReference type="PANTHER" id="PTHR42718">
    <property type="entry name" value="MAJOR FACILITATOR SUPERFAMILY MULTIDRUG TRANSPORTER MFSC"/>
    <property type="match status" value="1"/>
</dbReference>
<dbReference type="PANTHER" id="PTHR42718:SF49">
    <property type="entry name" value="EXPORT PROTEIN"/>
    <property type="match status" value="1"/>
</dbReference>
<feature type="transmembrane region" description="Helical" evidence="8">
    <location>
        <begin position="160"/>
        <end position="180"/>
    </location>
</feature>
<dbReference type="InterPro" id="IPR036259">
    <property type="entry name" value="MFS_trans_sf"/>
</dbReference>
<evidence type="ECO:0000313" key="10">
    <source>
        <dbReference type="EMBL" id="ABX71121.1"/>
    </source>
</evidence>
<keyword evidence="4 8" id="KW-0812">Transmembrane</keyword>
<dbReference type="Gene3D" id="1.20.1250.20">
    <property type="entry name" value="MFS general substrate transporter like domains"/>
    <property type="match status" value="1"/>
</dbReference>
<keyword evidence="7" id="KW-0046">Antibiotic resistance</keyword>
<dbReference type="AlphaFoldDB" id="B0LJ21"/>
<sequence length="493" mass="50467">MRKWLPLVAVCLGSFMLIVDTTVVTVALPEIGTGLDASLSSLQWVMNIYTLVLAALTLSAGSVGDLLGRRRVYLLSLAVFAGASLLCALSPNPEMLIAARGLQGIGGAAMFVTSMALLGTTYEGKDRGAAMGVWSAVIGVAAAVGPIFGGLLTQSMSWRAIFYVNIPISLVTMLLTKVCFTESRQPGGARIDFPGIITFALASGALTYGLIRAGEDSWTSPFTLGLFALAILSAVLFVVVEQRHPSPMLDISLMRNPSFLAIMLSTIASAWGFSSLVFTSLWLQSVVGLTPIKAGLALLPLAAATFAASTLTGKRLHDVSPRVTITAALVLIGAGCAVNGFVIDGDSSWVAALPGLLVIGVGVGVGMPATGSAVFASVPPQRAGMGSGAMATFRQLGQALGVAVLGLVFANVIRADLDGKVDDPAAAENALTSGRSTSLDVLHDAGAHGLTSVYLASAGLALVAALGTAVFIRKRAQAVPPHAPAGKEAAEAH</sequence>
<keyword evidence="3" id="KW-1003">Cell membrane</keyword>
<keyword evidence="2" id="KW-0813">Transport</keyword>
<dbReference type="InterPro" id="IPR011701">
    <property type="entry name" value="MFS"/>
</dbReference>
<feature type="transmembrane region" description="Helical" evidence="8">
    <location>
        <begin position="192"/>
        <end position="211"/>
    </location>
</feature>
<dbReference type="NCBIfam" id="TIGR00711">
    <property type="entry name" value="efflux_EmrB"/>
    <property type="match status" value="1"/>
</dbReference>
<evidence type="ECO:0000256" key="8">
    <source>
        <dbReference type="SAM" id="Phobius"/>
    </source>
</evidence>
<dbReference type="InterPro" id="IPR020846">
    <property type="entry name" value="MFS_dom"/>
</dbReference>
<evidence type="ECO:0000256" key="6">
    <source>
        <dbReference type="ARBA" id="ARBA00023136"/>
    </source>
</evidence>
<name>B0LJ21_STRRH</name>
<organism evidence="10">
    <name type="scientific">Streptomyces rishiriensis</name>
    <dbReference type="NCBI Taxonomy" id="68264"/>
    <lineage>
        <taxon>Bacteria</taxon>
        <taxon>Bacillati</taxon>
        <taxon>Actinomycetota</taxon>
        <taxon>Actinomycetes</taxon>
        <taxon>Kitasatosporales</taxon>
        <taxon>Streptomycetaceae</taxon>
        <taxon>Streptomyces</taxon>
    </lineage>
</organism>
<feature type="transmembrane region" description="Helical" evidence="8">
    <location>
        <begin position="453"/>
        <end position="472"/>
    </location>
</feature>
<dbReference type="GO" id="GO:0022857">
    <property type="term" value="F:transmembrane transporter activity"/>
    <property type="evidence" value="ECO:0007669"/>
    <property type="project" value="InterPro"/>
</dbReference>
<dbReference type="CDD" id="cd17321">
    <property type="entry name" value="MFS_MMR_MDR_like"/>
    <property type="match status" value="1"/>
</dbReference>
<comment type="subcellular location">
    <subcellularLocation>
        <location evidence="1">Cell membrane</location>
        <topology evidence="1">Multi-pass membrane protein</topology>
    </subcellularLocation>
</comment>
<feature type="transmembrane region" description="Helical" evidence="8">
    <location>
        <begin position="72"/>
        <end position="91"/>
    </location>
</feature>
<feature type="domain" description="Major facilitator superfamily (MFS) profile" evidence="9">
    <location>
        <begin position="6"/>
        <end position="476"/>
    </location>
</feature>
<dbReference type="EMBL" id="EU147298">
    <property type="protein sequence ID" value="ABX71121.1"/>
    <property type="molecule type" value="Genomic_DNA"/>
</dbReference>
<protein>
    <submittedName>
        <fullName evidence="10">Lct38</fullName>
    </submittedName>
</protein>
<feature type="transmembrane region" description="Helical" evidence="8">
    <location>
        <begin position="396"/>
        <end position="413"/>
    </location>
</feature>
<keyword evidence="6 8" id="KW-0472">Membrane</keyword>
<dbReference type="GO" id="GO:0005886">
    <property type="term" value="C:plasma membrane"/>
    <property type="evidence" value="ECO:0007669"/>
    <property type="project" value="UniProtKB-SubCell"/>
</dbReference>
<evidence type="ECO:0000256" key="5">
    <source>
        <dbReference type="ARBA" id="ARBA00022989"/>
    </source>
</evidence>
<proteinExistence type="predicted"/>
<evidence type="ECO:0000256" key="2">
    <source>
        <dbReference type="ARBA" id="ARBA00022448"/>
    </source>
</evidence>
<feature type="transmembrane region" description="Helical" evidence="8">
    <location>
        <begin position="259"/>
        <end position="282"/>
    </location>
</feature>
<evidence type="ECO:0000256" key="4">
    <source>
        <dbReference type="ARBA" id="ARBA00022692"/>
    </source>
</evidence>
<feature type="transmembrane region" description="Helical" evidence="8">
    <location>
        <begin position="323"/>
        <end position="343"/>
    </location>
</feature>
<reference evidence="10" key="1">
    <citation type="submission" date="2007-09" db="EMBL/GenBank/DDBJ databases">
        <authorList>
            <person name="Zhang X.J."/>
            <person name="Alemany L.B."/>
            <person name="Fiedler H.-P."/>
            <person name="Goodfellow M."/>
            <person name="Parry R.J."/>
        </authorList>
    </citation>
    <scope>NUCLEOTIDE SEQUENCE</scope>
    <source>
        <strain evidence="10">MJ773-88K4</strain>
    </source>
</reference>
<dbReference type="Pfam" id="PF07690">
    <property type="entry name" value="MFS_1"/>
    <property type="match status" value="1"/>
</dbReference>
<dbReference type="InterPro" id="IPR004638">
    <property type="entry name" value="EmrB-like"/>
</dbReference>
<evidence type="ECO:0000256" key="7">
    <source>
        <dbReference type="ARBA" id="ARBA00023251"/>
    </source>
</evidence>
<feature type="transmembrane region" description="Helical" evidence="8">
    <location>
        <begin position="294"/>
        <end position="311"/>
    </location>
</feature>
<gene>
    <name evidence="10" type="primary">lct38</name>
</gene>
<evidence type="ECO:0000256" key="1">
    <source>
        <dbReference type="ARBA" id="ARBA00004651"/>
    </source>
</evidence>
<feature type="transmembrane region" description="Helical" evidence="8">
    <location>
        <begin position="97"/>
        <end position="118"/>
    </location>
</feature>
<feature type="transmembrane region" description="Helical" evidence="8">
    <location>
        <begin position="130"/>
        <end position="148"/>
    </location>
</feature>
<feature type="transmembrane region" description="Helical" evidence="8">
    <location>
        <begin position="41"/>
        <end position="60"/>
    </location>
</feature>
<dbReference type="PROSITE" id="PS50850">
    <property type="entry name" value="MFS"/>
    <property type="match status" value="1"/>
</dbReference>
<dbReference type="PRINTS" id="PR01036">
    <property type="entry name" value="TCRTETB"/>
</dbReference>
<dbReference type="GO" id="GO:0046677">
    <property type="term" value="P:response to antibiotic"/>
    <property type="evidence" value="ECO:0007669"/>
    <property type="project" value="UniProtKB-KW"/>
</dbReference>
<feature type="transmembrane region" description="Helical" evidence="8">
    <location>
        <begin position="349"/>
        <end position="375"/>
    </location>
</feature>
<keyword evidence="5 8" id="KW-1133">Transmembrane helix</keyword>
<evidence type="ECO:0000259" key="9">
    <source>
        <dbReference type="PROSITE" id="PS50850"/>
    </source>
</evidence>
<accession>B0LJ21</accession>